<dbReference type="RefSeq" id="WP_045680289.1">
    <property type="nucleotide sequence ID" value="NZ_CP010803.1"/>
</dbReference>
<dbReference type="AlphaFoldDB" id="A0A0D5LQF8"/>
<dbReference type="STRING" id="1486262.TM49_07580"/>
<dbReference type="Proteomes" id="UP000032611">
    <property type="component" value="Chromosome"/>
</dbReference>
<evidence type="ECO:0000313" key="1">
    <source>
        <dbReference type="EMBL" id="AJY45578.1"/>
    </source>
</evidence>
<dbReference type="PATRIC" id="fig|1486262.3.peg.1563"/>
<dbReference type="HOGENOM" id="CLU_2700394_0_0_5"/>
<dbReference type="KEGG" id="mey:TM49_07580"/>
<dbReference type="OrthoDB" id="7916538at2"/>
<evidence type="ECO:0000313" key="2">
    <source>
        <dbReference type="Proteomes" id="UP000032611"/>
    </source>
</evidence>
<dbReference type="EMBL" id="CP010803">
    <property type="protein sequence ID" value="AJY45578.1"/>
    <property type="molecule type" value="Genomic_DNA"/>
</dbReference>
<proteinExistence type="predicted"/>
<organism evidence="1 2">
    <name type="scientific">Martelella endophytica</name>
    <dbReference type="NCBI Taxonomy" id="1486262"/>
    <lineage>
        <taxon>Bacteria</taxon>
        <taxon>Pseudomonadati</taxon>
        <taxon>Pseudomonadota</taxon>
        <taxon>Alphaproteobacteria</taxon>
        <taxon>Hyphomicrobiales</taxon>
        <taxon>Aurantimonadaceae</taxon>
        <taxon>Martelella</taxon>
    </lineage>
</organism>
<keyword evidence="2" id="KW-1185">Reference proteome</keyword>
<name>A0A0D5LQF8_MAREN</name>
<accession>A0A0D5LQF8</accession>
<protein>
    <submittedName>
        <fullName evidence="1">Uncharacterized protein</fullName>
    </submittedName>
</protein>
<sequence length="73" mass="8415">MKGAFPFAEALSHRVMPGETRLRPDAWQPVRDSQTIRILQTIDPDQLSEDEMDALCMEAVEAAVDWRRKPRFS</sequence>
<gene>
    <name evidence="1" type="ORF">TM49_07580</name>
</gene>
<reference evidence="1 2" key="1">
    <citation type="journal article" date="2015" name="Genome Announc.">
        <title>Complete genome sequence of Martelella endophytica YC6887, which has antifungal activity associated with a halophyte.</title>
        <authorList>
            <person name="Khan A."/>
            <person name="Khan H."/>
            <person name="Chung E.J."/>
            <person name="Hossain M.T."/>
            <person name="Chung Y.R."/>
        </authorList>
    </citation>
    <scope>NUCLEOTIDE SEQUENCE [LARGE SCALE GENOMIC DNA]</scope>
    <source>
        <strain evidence="1">YC6887</strain>
    </source>
</reference>